<dbReference type="STRING" id="1249481.D641_0112650"/>
<comment type="similarity">
    <text evidence="1 4">Belongs to the 5-formyltetrahydrofolate cyclo-ligase family.</text>
</comment>
<dbReference type="NCBIfam" id="TIGR02727">
    <property type="entry name" value="MTHFS_bact"/>
    <property type="match status" value="1"/>
</dbReference>
<dbReference type="SUPFAM" id="SSF100950">
    <property type="entry name" value="NagB/RpiA/CoA transferase-like"/>
    <property type="match status" value="1"/>
</dbReference>
<dbReference type="Proteomes" id="UP000019754">
    <property type="component" value="Unassembled WGS sequence"/>
</dbReference>
<organism evidence="5 6">
    <name type="scientific">Brachybacterium muris UCD-AY4</name>
    <dbReference type="NCBI Taxonomy" id="1249481"/>
    <lineage>
        <taxon>Bacteria</taxon>
        <taxon>Bacillati</taxon>
        <taxon>Actinomycetota</taxon>
        <taxon>Actinomycetes</taxon>
        <taxon>Micrococcales</taxon>
        <taxon>Dermabacteraceae</taxon>
        <taxon>Brachybacterium</taxon>
    </lineage>
</organism>
<protein>
    <recommendedName>
        <fullName evidence="4">5-formyltetrahydrofolate cyclo-ligase</fullName>
        <ecNumber evidence="4">6.3.3.2</ecNumber>
    </recommendedName>
</protein>
<reference evidence="5 6" key="1">
    <citation type="journal article" date="2013" name="Genome Announc.">
        <title>Draft genome sequence of an Actinobacterium, Brachybacterium muris strain UCD-AY4.</title>
        <authorList>
            <person name="Lo J.R."/>
            <person name="Lang J.M."/>
            <person name="Darling A.E."/>
            <person name="Eisen J.A."/>
            <person name="Coil D.A."/>
        </authorList>
    </citation>
    <scope>NUCLEOTIDE SEQUENCE [LARGE SCALE GENOMIC DNA]</scope>
    <source>
        <strain evidence="5 6">UCD-AY4</strain>
    </source>
</reference>
<dbReference type="HOGENOM" id="CLU_066245_1_0_11"/>
<dbReference type="GO" id="GO:0046872">
    <property type="term" value="F:metal ion binding"/>
    <property type="evidence" value="ECO:0007669"/>
    <property type="project" value="UniProtKB-KW"/>
</dbReference>
<dbReference type="GO" id="GO:0030272">
    <property type="term" value="F:5-formyltetrahydrofolate cyclo-ligase activity"/>
    <property type="evidence" value="ECO:0007669"/>
    <property type="project" value="UniProtKB-EC"/>
</dbReference>
<name>A0A022KRT8_9MICO</name>
<keyword evidence="6" id="KW-1185">Reference proteome</keyword>
<dbReference type="Gene3D" id="3.40.50.10420">
    <property type="entry name" value="NagB/RpiA/CoA transferase-like"/>
    <property type="match status" value="1"/>
</dbReference>
<dbReference type="RefSeq" id="WP_017823869.1">
    <property type="nucleotide sequence ID" value="NZ_AORC01000016.1"/>
</dbReference>
<evidence type="ECO:0000313" key="5">
    <source>
        <dbReference type="EMBL" id="EYT48303.1"/>
    </source>
</evidence>
<evidence type="ECO:0000313" key="6">
    <source>
        <dbReference type="Proteomes" id="UP000019754"/>
    </source>
</evidence>
<keyword evidence="4" id="KW-0460">Magnesium</keyword>
<sequence>MDAADPTQTTQLKRELRGRLRAERRRLYGDDAGARRRAAEGEALVRHAAPLLELVAVALASTGAARVAAYHPTPTEADVMPLAAALAARGAQVVFPAAAGHELEWITWDGHSAFLPSPGKGFGREPEGERLGPHALEQAVLVLAPAVAVDRTGTRIGHGAGYYDRALPHRPAGTPVVAVIHPSELLEPGTLPREAHDVPIDAVLTAEGLHVILDQPALRGIGRS</sequence>
<dbReference type="InterPro" id="IPR024185">
    <property type="entry name" value="FTHF_cligase-like_sf"/>
</dbReference>
<comment type="caution">
    <text evidence="5">The sequence shown here is derived from an EMBL/GenBank/DDBJ whole genome shotgun (WGS) entry which is preliminary data.</text>
</comment>
<dbReference type="GO" id="GO:0009396">
    <property type="term" value="P:folic acid-containing compound biosynthetic process"/>
    <property type="evidence" value="ECO:0007669"/>
    <property type="project" value="TreeGrafter"/>
</dbReference>
<dbReference type="Pfam" id="PF01812">
    <property type="entry name" value="5-FTHF_cyc-lig"/>
    <property type="match status" value="1"/>
</dbReference>
<dbReference type="EC" id="6.3.3.2" evidence="4"/>
<dbReference type="AlphaFoldDB" id="A0A022KRT8"/>
<comment type="cofactor">
    <cofactor evidence="4">
        <name>Mg(2+)</name>
        <dbReference type="ChEBI" id="CHEBI:18420"/>
    </cofactor>
</comment>
<proteinExistence type="inferred from homology"/>
<dbReference type="PANTHER" id="PTHR23407">
    <property type="entry name" value="ATPASE INHIBITOR/5-FORMYLTETRAHYDROFOLATE CYCLO-LIGASE"/>
    <property type="match status" value="1"/>
</dbReference>
<evidence type="ECO:0000256" key="1">
    <source>
        <dbReference type="ARBA" id="ARBA00010638"/>
    </source>
</evidence>
<keyword evidence="4" id="KW-0479">Metal-binding</keyword>
<keyword evidence="2 4" id="KW-0547">Nucleotide-binding</keyword>
<keyword evidence="3 4" id="KW-0067">ATP-binding</keyword>
<dbReference type="InterPro" id="IPR002698">
    <property type="entry name" value="FTHF_cligase"/>
</dbReference>
<dbReference type="PANTHER" id="PTHR23407:SF1">
    <property type="entry name" value="5-FORMYLTETRAHYDROFOLATE CYCLO-LIGASE"/>
    <property type="match status" value="1"/>
</dbReference>
<gene>
    <name evidence="5" type="ORF">D641_0112650</name>
</gene>
<dbReference type="InterPro" id="IPR037171">
    <property type="entry name" value="NagB/RpiA_transferase-like"/>
</dbReference>
<dbReference type="OrthoDB" id="3242798at2"/>
<dbReference type="EMBL" id="AORC01000016">
    <property type="protein sequence ID" value="EYT48303.1"/>
    <property type="molecule type" value="Genomic_DNA"/>
</dbReference>
<dbReference type="GO" id="GO:0005524">
    <property type="term" value="F:ATP binding"/>
    <property type="evidence" value="ECO:0007669"/>
    <property type="project" value="UniProtKB-KW"/>
</dbReference>
<accession>A0A022KRT8</accession>
<comment type="catalytic activity">
    <reaction evidence="4">
        <text>(6S)-5-formyl-5,6,7,8-tetrahydrofolate + ATP = (6R)-5,10-methenyltetrahydrofolate + ADP + phosphate</text>
        <dbReference type="Rhea" id="RHEA:10488"/>
        <dbReference type="ChEBI" id="CHEBI:30616"/>
        <dbReference type="ChEBI" id="CHEBI:43474"/>
        <dbReference type="ChEBI" id="CHEBI:57455"/>
        <dbReference type="ChEBI" id="CHEBI:57457"/>
        <dbReference type="ChEBI" id="CHEBI:456216"/>
        <dbReference type="EC" id="6.3.3.2"/>
    </reaction>
</comment>
<dbReference type="GO" id="GO:0035999">
    <property type="term" value="P:tetrahydrofolate interconversion"/>
    <property type="evidence" value="ECO:0007669"/>
    <property type="project" value="TreeGrafter"/>
</dbReference>
<evidence type="ECO:0000256" key="2">
    <source>
        <dbReference type="ARBA" id="ARBA00022741"/>
    </source>
</evidence>
<evidence type="ECO:0000256" key="4">
    <source>
        <dbReference type="RuleBase" id="RU361279"/>
    </source>
</evidence>
<evidence type="ECO:0000256" key="3">
    <source>
        <dbReference type="ARBA" id="ARBA00022840"/>
    </source>
</evidence>